<gene>
    <name evidence="1" type="ORF">K4L44_06300</name>
</gene>
<protein>
    <submittedName>
        <fullName evidence="1">SusD/RagB family nutrient-binding outer membrane lipoprotein</fullName>
    </submittedName>
</protein>
<evidence type="ECO:0000313" key="2">
    <source>
        <dbReference type="Proteomes" id="UP000826212"/>
    </source>
</evidence>
<evidence type="ECO:0000313" key="1">
    <source>
        <dbReference type="EMBL" id="QZE15440.1"/>
    </source>
</evidence>
<reference evidence="1" key="1">
    <citation type="submission" date="2021-08" db="EMBL/GenBank/DDBJ databases">
        <title>Novel anaerobic bacterium isolated from sea squirt in East Sea, Republic of Korea.</title>
        <authorList>
            <person name="Nguyen T.H."/>
            <person name="Li Z."/>
            <person name="Lee Y.-J."/>
            <person name="Ko J."/>
            <person name="Kim S.-G."/>
        </authorList>
    </citation>
    <scope>NUCLEOTIDE SEQUENCE</scope>
    <source>
        <strain evidence="1">KCTC 25031</strain>
    </source>
</reference>
<proteinExistence type="predicted"/>
<accession>A0AC61NPH4</accession>
<dbReference type="Proteomes" id="UP000826212">
    <property type="component" value="Chromosome"/>
</dbReference>
<sequence length="546" mass="62123">MKTKLSKNIYTLFFVLVFLSTSCTNDFEEMNKDPYKVEDISTGPLFGTVQKSIKQELHYMYQIQQNLNGDLYCGYMTSPNPYENDHNNSTYSLMDGWNETPYKYRMTGIMKPISQILKLSDERSKDFIAIAKILRVLGMHEVTDSYGPIPYSSYGVYDTYAPYDSQKEVYDSFFKDLAEADKFLKEVIAKNPAKSAFKKYDYMLGGDYSKWRRLGNSLRLRLAIRISNVDYARAKMEAEKAVANGVLNETDGVVGMLDVTSSNPLYTISNVWHDAKLGANMESILVGLKDPRLEKYFTPTEDAKAKALGTNYTLSTGEAVRFQGIRNGVRLVNKGLRTGFSTLGKPWQESQEKMTPIYFIVPAEIYFLRAEGALKGFNMNGTAEALYKEGVEVSMKQWGVEISKVGTYLNDETSHPSDYVDPINQENNIVAASHVSIKWDESLSKEEKLEKIITQKWIANFPNGQESWSEFRRTGYPKLHVIKTNDSYAIENGQVDSKIKIRRLPFPKGEVKDNIAEVKKAYQYLSSGKDNAGTRLWWDTGSNKFN</sequence>
<organism evidence="1 2">
    <name type="scientific">Halosquirtibacter laminarini</name>
    <dbReference type="NCBI Taxonomy" id="3374600"/>
    <lineage>
        <taxon>Bacteria</taxon>
        <taxon>Pseudomonadati</taxon>
        <taxon>Bacteroidota</taxon>
        <taxon>Bacteroidia</taxon>
        <taxon>Marinilabiliales</taxon>
        <taxon>Prolixibacteraceae</taxon>
        <taxon>Halosquirtibacter</taxon>
    </lineage>
</organism>
<dbReference type="EMBL" id="CP081303">
    <property type="protein sequence ID" value="QZE15440.1"/>
    <property type="molecule type" value="Genomic_DNA"/>
</dbReference>
<name>A0AC61NPH4_9BACT</name>
<keyword evidence="2" id="KW-1185">Reference proteome</keyword>
<keyword evidence="1" id="KW-0449">Lipoprotein</keyword>